<dbReference type="PANTHER" id="PTHR43616:SF3">
    <property type="entry name" value="HYDROXYCARBOXYLATE DEHYDROGENASE A"/>
    <property type="match status" value="1"/>
</dbReference>
<reference evidence="6" key="2">
    <citation type="submission" date="2021-04" db="EMBL/GenBank/DDBJ databases">
        <authorList>
            <person name="Gilroy R."/>
        </authorList>
    </citation>
    <scope>NUCLEOTIDE SEQUENCE</scope>
    <source>
        <strain evidence="6">CHK178-16964</strain>
    </source>
</reference>
<evidence type="ECO:0000313" key="6">
    <source>
        <dbReference type="EMBL" id="HJA71733.1"/>
    </source>
</evidence>
<feature type="binding site" evidence="4">
    <location>
        <position position="133"/>
    </location>
    <ligand>
        <name>NAD(+)</name>
        <dbReference type="ChEBI" id="CHEBI:57540"/>
    </ligand>
</feature>
<feature type="binding site" evidence="4">
    <location>
        <begin position="118"/>
        <end position="121"/>
    </location>
    <ligand>
        <name>NAD(+)</name>
        <dbReference type="ChEBI" id="CHEBI:57540"/>
    </ligand>
</feature>
<feature type="binding site" evidence="3">
    <location>
        <position position="260"/>
    </location>
    <ligand>
        <name>glycerol</name>
        <dbReference type="ChEBI" id="CHEBI:17754"/>
    </ligand>
</feature>
<dbReference type="GO" id="GO:0016614">
    <property type="term" value="F:oxidoreductase activity, acting on CH-OH group of donors"/>
    <property type="evidence" value="ECO:0007669"/>
    <property type="project" value="InterPro"/>
</dbReference>
<dbReference type="Proteomes" id="UP000823900">
    <property type="component" value="Unassembled WGS sequence"/>
</dbReference>
<proteinExistence type="predicted"/>
<protein>
    <submittedName>
        <fullName evidence="6">Iron-containing alcohol dehydrogenase family protein</fullName>
    </submittedName>
</protein>
<reference evidence="6" key="1">
    <citation type="journal article" date="2021" name="PeerJ">
        <title>Extensive microbial diversity within the chicken gut microbiome revealed by metagenomics and culture.</title>
        <authorList>
            <person name="Gilroy R."/>
            <person name="Ravi A."/>
            <person name="Getino M."/>
            <person name="Pursley I."/>
            <person name="Horton D.L."/>
            <person name="Alikhan N.F."/>
            <person name="Baker D."/>
            <person name="Gharbi K."/>
            <person name="Hall N."/>
            <person name="Watson M."/>
            <person name="Adriaenssens E.M."/>
            <person name="Foster-Nyarko E."/>
            <person name="Jarju S."/>
            <person name="Secka A."/>
            <person name="Antonio M."/>
            <person name="Oren A."/>
            <person name="Chaudhuri R.R."/>
            <person name="La Ragione R."/>
            <person name="Hildebrand F."/>
            <person name="Pallen M.J."/>
        </authorList>
    </citation>
    <scope>NUCLEOTIDE SEQUENCE</scope>
    <source>
        <strain evidence="6">CHK178-16964</strain>
    </source>
</reference>
<keyword evidence="2" id="KW-0560">Oxidoreductase</keyword>
<dbReference type="EMBL" id="DWZA01000081">
    <property type="protein sequence ID" value="HJA71733.1"/>
    <property type="molecule type" value="Genomic_DNA"/>
</dbReference>
<dbReference type="SUPFAM" id="SSF56796">
    <property type="entry name" value="Dehydroquinate synthase-like"/>
    <property type="match status" value="1"/>
</dbReference>
<evidence type="ECO:0000256" key="4">
    <source>
        <dbReference type="PIRSR" id="PIRSR000112-3"/>
    </source>
</evidence>
<feature type="binding site" evidence="3">
    <location>
        <position position="173"/>
    </location>
    <ligand>
        <name>glycerol</name>
        <dbReference type="ChEBI" id="CHEBI:17754"/>
    </ligand>
</feature>
<dbReference type="GO" id="GO:0046872">
    <property type="term" value="F:metal ion binding"/>
    <property type="evidence" value="ECO:0007669"/>
    <property type="project" value="UniProtKB-KW"/>
</dbReference>
<sequence>MLENYSIYLPQYSIGERIYEKIGEICDAYGRSAVIIGGKTAMEKAAGQIGKEASKGGIRITGLLWYGGECTFENVRSLIERTEVQEADMIFAVGGGKALDTGKCTAVKMGKPVFAFPTIASTCAACTSVSIMYEPDGRFKEPFFFDRPPAHTFIHAGIIAGAPQKYMWAGMGDTFAKYYEATVSSRGEELPHFYSLGIGMSRMCLDPILKYGKKAWEDNGRGKISYELEQVVLAVIVTTAIVSILVTKEHKIDYNTGMGHAVYYALTSLKHVEEEHMHGEVVALGILILLLTDGQEEEFNRLYAFHKEVGLPVRIGDIGVSEEELEEVLPKIAAMPDIRHNPYAVTEEMIRESFAKLEAMEF</sequence>
<comment type="cofactor">
    <cofactor evidence="3">
        <name>Zn(2+)</name>
        <dbReference type="ChEBI" id="CHEBI:29105"/>
    </cofactor>
    <text evidence="3">Binds 1 zinc ion per subunit.</text>
</comment>
<dbReference type="Gene3D" id="3.40.50.1970">
    <property type="match status" value="1"/>
</dbReference>
<dbReference type="InterPro" id="IPR001670">
    <property type="entry name" value="ADH_Fe/GldA"/>
</dbReference>
<feature type="binding site" evidence="4">
    <location>
        <begin position="96"/>
        <end position="100"/>
    </location>
    <ligand>
        <name>NAD(+)</name>
        <dbReference type="ChEBI" id="CHEBI:57540"/>
    </ligand>
</feature>
<evidence type="ECO:0000256" key="3">
    <source>
        <dbReference type="PIRSR" id="PIRSR000112-1"/>
    </source>
</evidence>
<dbReference type="InterPro" id="IPR016205">
    <property type="entry name" value="Glycerol_DH"/>
</dbReference>
<evidence type="ECO:0000256" key="2">
    <source>
        <dbReference type="ARBA" id="ARBA00023002"/>
    </source>
</evidence>
<gene>
    <name evidence="6" type="ORF">IAA07_09185</name>
</gene>
<comment type="caution">
    <text evidence="6">The sequence shown here is derived from an EMBL/GenBank/DDBJ whole genome shotgun (WGS) entry which is preliminary data.</text>
</comment>
<dbReference type="CDD" id="cd08171">
    <property type="entry name" value="GlyDH-like"/>
    <property type="match status" value="1"/>
</dbReference>
<keyword evidence="1 3" id="KW-0479">Metal-binding</keyword>
<evidence type="ECO:0000256" key="1">
    <source>
        <dbReference type="ARBA" id="ARBA00022723"/>
    </source>
</evidence>
<evidence type="ECO:0000313" key="7">
    <source>
        <dbReference type="Proteomes" id="UP000823900"/>
    </source>
</evidence>
<evidence type="ECO:0000259" key="5">
    <source>
        <dbReference type="Pfam" id="PF00465"/>
    </source>
</evidence>
<name>A0A9D2HK15_9FIRM</name>
<keyword evidence="4" id="KW-0520">NAD</keyword>
<keyword evidence="3" id="KW-0862">Zinc</keyword>
<feature type="domain" description="Alcohol dehydrogenase iron-type/glycerol dehydrogenase GldA" evidence="5">
    <location>
        <begin position="11"/>
        <end position="144"/>
    </location>
</feature>
<dbReference type="AlphaFoldDB" id="A0A9D2HK15"/>
<organism evidence="6 7">
    <name type="scientific">Candidatus Lachnoclostridium stercoravium</name>
    <dbReference type="NCBI Taxonomy" id="2838633"/>
    <lineage>
        <taxon>Bacteria</taxon>
        <taxon>Bacillati</taxon>
        <taxon>Bacillota</taxon>
        <taxon>Clostridia</taxon>
        <taxon>Lachnospirales</taxon>
        <taxon>Lachnospiraceae</taxon>
    </lineage>
</organism>
<dbReference type="Pfam" id="PF00465">
    <property type="entry name" value="Fe-ADH"/>
    <property type="match status" value="1"/>
</dbReference>
<feature type="binding site" evidence="3">
    <location>
        <position position="278"/>
    </location>
    <ligand>
        <name>glycerol</name>
        <dbReference type="ChEBI" id="CHEBI:17754"/>
    </ligand>
</feature>
<feature type="binding site" evidence="4">
    <location>
        <position position="127"/>
    </location>
    <ligand>
        <name>NAD(+)</name>
        <dbReference type="ChEBI" id="CHEBI:57540"/>
    </ligand>
</feature>
<dbReference type="Gene3D" id="1.20.1090.10">
    <property type="entry name" value="Dehydroquinate synthase-like - alpha domain"/>
    <property type="match status" value="1"/>
</dbReference>
<dbReference type="PANTHER" id="PTHR43616">
    <property type="entry name" value="GLYCEROL DEHYDROGENASE"/>
    <property type="match status" value="1"/>
</dbReference>
<dbReference type="PIRSF" id="PIRSF000112">
    <property type="entry name" value="Glycerol_dehydrogenase"/>
    <property type="match status" value="1"/>
</dbReference>
<accession>A0A9D2HK15</accession>